<dbReference type="AlphaFoldDB" id="A0A9J6FZY4"/>
<dbReference type="PROSITE" id="PS00122">
    <property type="entry name" value="CARBOXYLESTERASE_B_1"/>
    <property type="match status" value="1"/>
</dbReference>
<dbReference type="InterPro" id="IPR050654">
    <property type="entry name" value="AChE-related_enzymes"/>
</dbReference>
<proteinExistence type="inferred from homology"/>
<evidence type="ECO:0000256" key="8">
    <source>
        <dbReference type="PIRSR" id="PIRSR600997-1"/>
    </source>
</evidence>
<dbReference type="OMA" id="ITIFGHE"/>
<keyword evidence="9" id="KW-0732">Signal</keyword>
<keyword evidence="3 9" id="KW-0378">Hydrolase</keyword>
<dbReference type="VEuPathDB" id="VectorBase:HLOH_065124"/>
<dbReference type="Proteomes" id="UP000821853">
    <property type="component" value="Chromosome 2"/>
</dbReference>
<dbReference type="GO" id="GO:0006581">
    <property type="term" value="P:acetylcholine catabolic process"/>
    <property type="evidence" value="ECO:0007669"/>
    <property type="project" value="TreeGrafter"/>
</dbReference>
<keyword evidence="6" id="KW-0325">Glycoprotein</keyword>
<dbReference type="GO" id="GO:0003990">
    <property type="term" value="F:acetylcholinesterase activity"/>
    <property type="evidence" value="ECO:0007669"/>
    <property type="project" value="UniProtKB-EC"/>
</dbReference>
<dbReference type="PANTHER" id="PTHR43918">
    <property type="entry name" value="ACETYLCHOLINESTERASE"/>
    <property type="match status" value="1"/>
</dbReference>
<evidence type="ECO:0000313" key="11">
    <source>
        <dbReference type="EMBL" id="KAH9367992.1"/>
    </source>
</evidence>
<feature type="signal peptide" evidence="9">
    <location>
        <begin position="1"/>
        <end position="17"/>
    </location>
</feature>
<reference evidence="11 12" key="1">
    <citation type="journal article" date="2020" name="Cell">
        <title>Large-Scale Comparative Analyses of Tick Genomes Elucidate Their Genetic Diversity and Vector Capacities.</title>
        <authorList>
            <consortium name="Tick Genome and Microbiome Consortium (TIGMIC)"/>
            <person name="Jia N."/>
            <person name="Wang J."/>
            <person name="Shi W."/>
            <person name="Du L."/>
            <person name="Sun Y."/>
            <person name="Zhan W."/>
            <person name="Jiang J.F."/>
            <person name="Wang Q."/>
            <person name="Zhang B."/>
            <person name="Ji P."/>
            <person name="Bell-Sakyi L."/>
            <person name="Cui X.M."/>
            <person name="Yuan T.T."/>
            <person name="Jiang B.G."/>
            <person name="Yang W.F."/>
            <person name="Lam T.T."/>
            <person name="Chang Q.C."/>
            <person name="Ding S.J."/>
            <person name="Wang X.J."/>
            <person name="Zhu J.G."/>
            <person name="Ruan X.D."/>
            <person name="Zhao L."/>
            <person name="Wei J.T."/>
            <person name="Ye R.Z."/>
            <person name="Que T.C."/>
            <person name="Du C.H."/>
            <person name="Zhou Y.H."/>
            <person name="Cheng J.X."/>
            <person name="Dai P.F."/>
            <person name="Guo W.B."/>
            <person name="Han X.H."/>
            <person name="Huang E.J."/>
            <person name="Li L.F."/>
            <person name="Wei W."/>
            <person name="Gao Y.C."/>
            <person name="Liu J.Z."/>
            <person name="Shao H.Z."/>
            <person name="Wang X."/>
            <person name="Wang C.C."/>
            <person name="Yang T.C."/>
            <person name="Huo Q.B."/>
            <person name="Li W."/>
            <person name="Chen H.Y."/>
            <person name="Chen S.E."/>
            <person name="Zhou L.G."/>
            <person name="Ni X.B."/>
            <person name="Tian J.H."/>
            <person name="Sheng Y."/>
            <person name="Liu T."/>
            <person name="Pan Y.S."/>
            <person name="Xia L.Y."/>
            <person name="Li J."/>
            <person name="Zhao F."/>
            <person name="Cao W.C."/>
        </authorList>
    </citation>
    <scope>NUCLEOTIDE SEQUENCE [LARGE SCALE GENOMIC DNA]</scope>
    <source>
        <strain evidence="11">HaeL-2018</strain>
    </source>
</reference>
<evidence type="ECO:0000256" key="7">
    <source>
        <dbReference type="ARBA" id="ARBA00048484"/>
    </source>
</evidence>
<keyword evidence="12" id="KW-1185">Reference proteome</keyword>
<dbReference type="SUPFAM" id="SSF53474">
    <property type="entry name" value="alpha/beta-Hydrolases"/>
    <property type="match status" value="1"/>
</dbReference>
<comment type="caution">
    <text evidence="11">The sequence shown here is derived from an EMBL/GenBank/DDBJ whole genome shotgun (WGS) entry which is preliminary data.</text>
</comment>
<accession>A0A9J6FZY4</accession>
<sequence>MFSEVFLLSLIICCVAGAERKVTVSTSQGLLSGKAETVQGKAVEAYLGIPYAQPPIGNLRFRKPVPLKSWNGTYDGSRPKHACIQTRFKVIFNVPTDLSEDCLYLNVWTPGRDEPLKPVLVWIHGGAFKFGSSHERWYDGSAMAALNDVVFVSMEYRLGIFGFLDYDDNAAPGNMGLWDQHLALKWVKQNIRNFGGDPGLVTVFGESAGSYSVHGHMLSPHSKGLFKRAFMLSGTFSTNMVLDSVSESIEKGNRVAQLLGCGASVKNPTKKSTEALECLRTKEADALHRASEEATGTKIVSFQPTFKNEFLPKLPSLAGAGKRYEPLDALISVTADEGAFAAVFQPDQRWLVEELTDFDDDTFKKSAGVIADAWSTARVTPHGRVYVEKAAARGKKAARKAVIEFIGDVYFRCPTIAFCEQHSKAGGKVYPFVFGYRSDKYEFPKFFGVPHTSDVPYYTGTPFLDPENFTDKDRDVSRKAMELLVSFAKTG</sequence>
<evidence type="ECO:0000256" key="4">
    <source>
        <dbReference type="ARBA" id="ARBA00022867"/>
    </source>
</evidence>
<dbReference type="GO" id="GO:0005615">
    <property type="term" value="C:extracellular space"/>
    <property type="evidence" value="ECO:0007669"/>
    <property type="project" value="TreeGrafter"/>
</dbReference>
<evidence type="ECO:0000313" key="12">
    <source>
        <dbReference type="Proteomes" id="UP000821853"/>
    </source>
</evidence>
<feature type="active site" description="Acyl-ester intermediate" evidence="8">
    <location>
        <position position="207"/>
    </location>
</feature>
<dbReference type="InterPro" id="IPR019826">
    <property type="entry name" value="Carboxylesterase_B_AS"/>
</dbReference>
<dbReference type="InterPro" id="IPR019819">
    <property type="entry name" value="Carboxylesterase_B_CS"/>
</dbReference>
<evidence type="ECO:0000256" key="6">
    <source>
        <dbReference type="ARBA" id="ARBA00023180"/>
    </source>
</evidence>
<protein>
    <recommendedName>
        <fullName evidence="9">Carboxylic ester hydrolase</fullName>
        <ecNumber evidence="9">3.1.1.-</ecNumber>
    </recommendedName>
</protein>
<keyword evidence="5" id="KW-1015">Disulfide bond</keyword>
<dbReference type="PANTHER" id="PTHR43918:SF4">
    <property type="entry name" value="CARBOXYLIC ESTER HYDROLASE"/>
    <property type="match status" value="1"/>
</dbReference>
<feature type="domain" description="Carboxylesterase type B" evidence="10">
    <location>
        <begin position="23"/>
        <end position="491"/>
    </location>
</feature>
<gene>
    <name evidence="11" type="ORF">HPB48_010097</name>
</gene>
<keyword evidence="4" id="KW-0531">Neurotransmitter degradation</keyword>
<dbReference type="PRINTS" id="PR00878">
    <property type="entry name" value="CHOLNESTRASE"/>
</dbReference>
<feature type="active site" description="Charge relay system" evidence="8">
    <location>
        <position position="451"/>
    </location>
</feature>
<dbReference type="PROSITE" id="PS00941">
    <property type="entry name" value="CARBOXYLESTERASE_B_2"/>
    <property type="match status" value="1"/>
</dbReference>
<organism evidence="11 12">
    <name type="scientific">Haemaphysalis longicornis</name>
    <name type="common">Bush tick</name>
    <dbReference type="NCBI Taxonomy" id="44386"/>
    <lineage>
        <taxon>Eukaryota</taxon>
        <taxon>Metazoa</taxon>
        <taxon>Ecdysozoa</taxon>
        <taxon>Arthropoda</taxon>
        <taxon>Chelicerata</taxon>
        <taxon>Arachnida</taxon>
        <taxon>Acari</taxon>
        <taxon>Parasitiformes</taxon>
        <taxon>Ixodida</taxon>
        <taxon>Ixodoidea</taxon>
        <taxon>Ixodidae</taxon>
        <taxon>Haemaphysalinae</taxon>
        <taxon>Haemaphysalis</taxon>
    </lineage>
</organism>
<evidence type="ECO:0000256" key="9">
    <source>
        <dbReference type="RuleBase" id="RU361235"/>
    </source>
</evidence>
<dbReference type="OrthoDB" id="6482673at2759"/>
<dbReference type="Pfam" id="PF00135">
    <property type="entry name" value="COesterase"/>
    <property type="match status" value="1"/>
</dbReference>
<feature type="chain" id="PRO_5039960692" description="Carboxylic ester hydrolase" evidence="9">
    <location>
        <begin position="18"/>
        <end position="491"/>
    </location>
</feature>
<comment type="similarity">
    <text evidence="1 9">Belongs to the type-B carboxylesterase/lipase family.</text>
</comment>
<dbReference type="EC" id="3.1.1.-" evidence="9"/>
<dbReference type="FunFam" id="3.40.50.1820:FF:000029">
    <property type="entry name" value="Acetylcholinesterase"/>
    <property type="match status" value="1"/>
</dbReference>
<evidence type="ECO:0000256" key="3">
    <source>
        <dbReference type="ARBA" id="ARBA00022801"/>
    </source>
</evidence>
<evidence type="ECO:0000256" key="2">
    <source>
        <dbReference type="ARBA" id="ARBA00022487"/>
    </source>
</evidence>
<comment type="catalytic activity">
    <reaction evidence="7">
        <text>acetylcholine + H2O = choline + acetate + H(+)</text>
        <dbReference type="Rhea" id="RHEA:17561"/>
        <dbReference type="ChEBI" id="CHEBI:15354"/>
        <dbReference type="ChEBI" id="CHEBI:15355"/>
        <dbReference type="ChEBI" id="CHEBI:15377"/>
        <dbReference type="ChEBI" id="CHEBI:15378"/>
        <dbReference type="ChEBI" id="CHEBI:30089"/>
        <dbReference type="EC" id="3.1.1.7"/>
    </reaction>
</comment>
<evidence type="ECO:0000256" key="1">
    <source>
        <dbReference type="ARBA" id="ARBA00005964"/>
    </source>
</evidence>
<dbReference type="Gene3D" id="3.40.50.1820">
    <property type="entry name" value="alpha/beta hydrolase"/>
    <property type="match status" value="1"/>
</dbReference>
<evidence type="ECO:0000259" key="10">
    <source>
        <dbReference type="Pfam" id="PF00135"/>
    </source>
</evidence>
<dbReference type="EMBL" id="JABSTR010000004">
    <property type="protein sequence ID" value="KAH9367992.1"/>
    <property type="molecule type" value="Genomic_DNA"/>
</dbReference>
<keyword evidence="2" id="KW-0719">Serine esterase</keyword>
<evidence type="ECO:0000256" key="5">
    <source>
        <dbReference type="ARBA" id="ARBA00023157"/>
    </source>
</evidence>
<dbReference type="GO" id="GO:0019695">
    <property type="term" value="P:choline metabolic process"/>
    <property type="evidence" value="ECO:0007669"/>
    <property type="project" value="TreeGrafter"/>
</dbReference>
<feature type="active site" description="Charge relay system" evidence="8">
    <location>
        <position position="337"/>
    </location>
</feature>
<name>A0A9J6FZY4_HAELO</name>
<dbReference type="GO" id="GO:0005886">
    <property type="term" value="C:plasma membrane"/>
    <property type="evidence" value="ECO:0007669"/>
    <property type="project" value="TreeGrafter"/>
</dbReference>
<dbReference type="InterPro" id="IPR029058">
    <property type="entry name" value="AB_hydrolase_fold"/>
</dbReference>
<dbReference type="InterPro" id="IPR000997">
    <property type="entry name" value="Cholinesterase"/>
</dbReference>
<dbReference type="InterPro" id="IPR002018">
    <property type="entry name" value="CarbesteraseB"/>
</dbReference>